<dbReference type="PROSITE" id="PS00086">
    <property type="entry name" value="CYTOCHROME_P450"/>
    <property type="match status" value="1"/>
</dbReference>
<evidence type="ECO:0000256" key="3">
    <source>
        <dbReference type="ARBA" id="ARBA00023004"/>
    </source>
</evidence>
<dbReference type="Pfam" id="PF00067">
    <property type="entry name" value="p450"/>
    <property type="match status" value="1"/>
</dbReference>
<evidence type="ECO:0000256" key="1">
    <source>
        <dbReference type="ARBA" id="ARBA00010617"/>
    </source>
</evidence>
<reference evidence="7" key="1">
    <citation type="submission" date="2015-07" db="EMBL/GenBank/DDBJ databases">
        <title>Transcriptome Assembly of Anthurium amnicola.</title>
        <authorList>
            <person name="Suzuki J."/>
        </authorList>
    </citation>
    <scope>NUCLEOTIDE SEQUENCE</scope>
</reference>
<dbReference type="EMBL" id="GDJX01001901">
    <property type="protein sequence ID" value="JAT66035.1"/>
    <property type="molecule type" value="Transcribed_RNA"/>
</dbReference>
<accession>A0A1D1ZH42</accession>
<evidence type="ECO:0000256" key="2">
    <source>
        <dbReference type="ARBA" id="ARBA00022723"/>
    </source>
</evidence>
<dbReference type="InterPro" id="IPR001128">
    <property type="entry name" value="Cyt_P450"/>
</dbReference>
<keyword evidence="2 4" id="KW-0479">Metal-binding</keyword>
<dbReference type="PRINTS" id="PR00463">
    <property type="entry name" value="EP450I"/>
</dbReference>
<feature type="binding site" description="axial binding residue" evidence="4">
    <location>
        <position position="503"/>
    </location>
    <ligand>
        <name>heme</name>
        <dbReference type="ChEBI" id="CHEBI:30413"/>
    </ligand>
    <ligandPart>
        <name>Fe</name>
        <dbReference type="ChEBI" id="CHEBI:18248"/>
    </ligandPart>
</feature>
<dbReference type="InterPro" id="IPR036396">
    <property type="entry name" value="Cyt_P450_sf"/>
</dbReference>
<dbReference type="PANTHER" id="PTHR47955">
    <property type="entry name" value="CYTOCHROME P450 FAMILY 71 PROTEIN"/>
    <property type="match status" value="1"/>
</dbReference>
<keyword evidence="6" id="KW-1133">Transmembrane helix</keyword>
<dbReference type="InterPro" id="IPR002401">
    <property type="entry name" value="Cyt_P450_E_grp-I"/>
</dbReference>
<evidence type="ECO:0000256" key="4">
    <source>
        <dbReference type="PIRSR" id="PIRSR602401-1"/>
    </source>
</evidence>
<dbReference type="GO" id="GO:0016705">
    <property type="term" value="F:oxidoreductase activity, acting on paired donors, with incorporation or reduction of molecular oxygen"/>
    <property type="evidence" value="ECO:0007669"/>
    <property type="project" value="InterPro"/>
</dbReference>
<dbReference type="PANTHER" id="PTHR47955:SF15">
    <property type="entry name" value="CYTOCHROME P450 71A2-LIKE"/>
    <property type="match status" value="1"/>
</dbReference>
<evidence type="ECO:0000313" key="7">
    <source>
        <dbReference type="EMBL" id="JAT66035.1"/>
    </source>
</evidence>
<sequence>SRCAFVFLFCGCFDYPPDCLAVLPIYAIFGESHSTGRERERGRKREREMSLDAMLQQYGGFFNLVMASTLAFSAVLLVCRNRNKRHSSNRALPPSPPRLPLIGNLHQLGPLPHRSLCALSQRHGPLMLLHLGHAPTLVVSSAEAAREIMKTHDLVFASRPPSTAAKRFMYDYRDVSLAPYGEYWRQARRICILHLLSSKQVQSYQMVREEEVASMVTHVSASSDRPINLSDVLVGFTNGIASRVALGKKYSVEDGTSRGFRELLAEFLFLLGAFKVGDFVPGLAWVDRLSGFDARLEKNFQELDGFLERVLEEHHGQVGNDHSQEENNNSFVDVLLSLHNDYDSLGFSLERDSIKALILDMFAAGTDTTFTTMEWAMAELVRHPQVMKKVQHEVSGVVGQVALVHEDDLEQMTYLKSVVKETLRLHPPLALLVPHESLSTVELLGYEIPAKTRVMINAWAIGRDPVSWERAEEFWPERFADSSVDFRGQHFHYIPFGAGRRGCPGIPFAMPVIELALANLLYHFSWGIPDGPRGEELDMSESSGLITHRKSSLVLVPVPRFPSARCI</sequence>
<dbReference type="AlphaFoldDB" id="A0A1D1ZH42"/>
<keyword evidence="5" id="KW-0560">Oxidoreductase</keyword>
<keyword evidence="3 4" id="KW-0408">Iron</keyword>
<dbReference type="Gene3D" id="1.10.630.10">
    <property type="entry name" value="Cytochrome P450"/>
    <property type="match status" value="1"/>
</dbReference>
<feature type="transmembrane region" description="Helical" evidence="6">
    <location>
        <begin position="58"/>
        <end position="79"/>
    </location>
</feature>
<protein>
    <submittedName>
        <fullName evidence="7">Cytochrome P450 71A1</fullName>
    </submittedName>
</protein>
<evidence type="ECO:0000256" key="6">
    <source>
        <dbReference type="SAM" id="Phobius"/>
    </source>
</evidence>
<proteinExistence type="inferred from homology"/>
<evidence type="ECO:0000256" key="5">
    <source>
        <dbReference type="RuleBase" id="RU000461"/>
    </source>
</evidence>
<dbReference type="GO" id="GO:0004497">
    <property type="term" value="F:monooxygenase activity"/>
    <property type="evidence" value="ECO:0007669"/>
    <property type="project" value="UniProtKB-KW"/>
</dbReference>
<keyword evidence="5" id="KW-0503">Monooxygenase</keyword>
<dbReference type="GO" id="GO:0005506">
    <property type="term" value="F:iron ion binding"/>
    <property type="evidence" value="ECO:0007669"/>
    <property type="project" value="InterPro"/>
</dbReference>
<comment type="similarity">
    <text evidence="1 5">Belongs to the cytochrome P450 family.</text>
</comment>
<keyword evidence="4 5" id="KW-0349">Heme</keyword>
<dbReference type="InterPro" id="IPR017972">
    <property type="entry name" value="Cyt_P450_CS"/>
</dbReference>
<feature type="non-terminal residue" evidence="7">
    <location>
        <position position="1"/>
    </location>
</feature>
<gene>
    <name evidence="7" type="primary">CYP71A1_8</name>
    <name evidence="7" type="ORF">g.21641</name>
</gene>
<dbReference type="SUPFAM" id="SSF48264">
    <property type="entry name" value="Cytochrome P450"/>
    <property type="match status" value="1"/>
</dbReference>
<keyword evidence="6" id="KW-0472">Membrane</keyword>
<dbReference type="FunFam" id="1.10.630.10:FF:000011">
    <property type="entry name" value="Cytochrome P450 83B1"/>
    <property type="match status" value="1"/>
</dbReference>
<comment type="cofactor">
    <cofactor evidence="4">
        <name>heme</name>
        <dbReference type="ChEBI" id="CHEBI:30413"/>
    </cofactor>
</comment>
<keyword evidence="6" id="KW-0812">Transmembrane</keyword>
<organism evidence="7">
    <name type="scientific">Anthurium amnicola</name>
    <dbReference type="NCBI Taxonomy" id="1678845"/>
    <lineage>
        <taxon>Eukaryota</taxon>
        <taxon>Viridiplantae</taxon>
        <taxon>Streptophyta</taxon>
        <taxon>Embryophyta</taxon>
        <taxon>Tracheophyta</taxon>
        <taxon>Spermatophyta</taxon>
        <taxon>Magnoliopsida</taxon>
        <taxon>Liliopsida</taxon>
        <taxon>Araceae</taxon>
        <taxon>Pothoideae</taxon>
        <taxon>Potheae</taxon>
        <taxon>Anthurium</taxon>
    </lineage>
</organism>
<dbReference type="GO" id="GO:0020037">
    <property type="term" value="F:heme binding"/>
    <property type="evidence" value="ECO:0007669"/>
    <property type="project" value="InterPro"/>
</dbReference>
<name>A0A1D1ZH42_9ARAE</name>
<dbReference type="PRINTS" id="PR00385">
    <property type="entry name" value="P450"/>
</dbReference>
<dbReference type="CDD" id="cd11072">
    <property type="entry name" value="CYP71-like"/>
    <property type="match status" value="1"/>
</dbReference>